<dbReference type="RefSeq" id="WP_212553729.1">
    <property type="nucleotide sequence ID" value="NZ_JAGXOE010000022.1"/>
</dbReference>
<protein>
    <submittedName>
        <fullName evidence="1">Uncharacterized protein</fullName>
    </submittedName>
</protein>
<name>A0ABS5NDT5_TSUPA</name>
<accession>A0ABS5NDT5</accession>
<proteinExistence type="predicted"/>
<gene>
    <name evidence="1" type="ORF">KFZ73_11240</name>
</gene>
<dbReference type="EMBL" id="JAGXOE010000022">
    <property type="protein sequence ID" value="MBS4101812.1"/>
    <property type="molecule type" value="Genomic_DNA"/>
</dbReference>
<organism evidence="1 2">
    <name type="scientific">Tsukamurella paurometabola</name>
    <name type="common">Corynebacterium paurometabolum</name>
    <dbReference type="NCBI Taxonomy" id="2061"/>
    <lineage>
        <taxon>Bacteria</taxon>
        <taxon>Bacillati</taxon>
        <taxon>Actinomycetota</taxon>
        <taxon>Actinomycetes</taxon>
        <taxon>Mycobacteriales</taxon>
        <taxon>Tsukamurellaceae</taxon>
        <taxon>Tsukamurella</taxon>
    </lineage>
</organism>
<keyword evidence="2" id="KW-1185">Reference proteome</keyword>
<comment type="caution">
    <text evidence="1">The sequence shown here is derived from an EMBL/GenBank/DDBJ whole genome shotgun (WGS) entry which is preliminary data.</text>
</comment>
<evidence type="ECO:0000313" key="2">
    <source>
        <dbReference type="Proteomes" id="UP000676853"/>
    </source>
</evidence>
<sequence length="351" mass="38968">MSSLAEQLMAGPRGRRVCLDAVSFTDQDVIRAEFDLRFVFDPAPTVRLHVGDGDASPLHVDAAVDVLRSALAAVEAVDEHFVHLALENAVNVARYWQEPEGTEVLASRPEIAPEIDRLAQLVAVSPAAGWWTDTIAPEQFQVRMEGWRDRGQPPARSVLLTWAENTRSEEQRAVVERPSDPRANYSAIWWSCPPYQLIQTCSEQVGVPTGLYLVEDGFGETRASVHRVMGSGRVLEIDSAAVWADLCREHPLEVTASKRHDWYRTTGLAGTRWVMPDWAAVAQEYDAVHLQVGAYLAASGTAIEVEPGVHAVIAGWAPGDTFWLTDVVEVEPRGRIFVKDRDDDLWHAEEE</sequence>
<dbReference type="Proteomes" id="UP000676853">
    <property type="component" value="Unassembled WGS sequence"/>
</dbReference>
<evidence type="ECO:0000313" key="1">
    <source>
        <dbReference type="EMBL" id="MBS4101812.1"/>
    </source>
</evidence>
<reference evidence="1 2" key="1">
    <citation type="submission" date="2021-04" db="EMBL/GenBank/DDBJ databases">
        <title>Whole genome sequence analysis of a thiophenic sulfur metabolizing bacteria.</title>
        <authorList>
            <person name="Akhtar N."/>
            <person name="Akram J."/>
            <person name="Aslam A."/>
        </authorList>
    </citation>
    <scope>NUCLEOTIDE SEQUENCE [LARGE SCALE GENOMIC DNA]</scope>
    <source>
        <strain evidence="1 2">3OW</strain>
    </source>
</reference>